<keyword evidence="6 7" id="KW-0472">Membrane</keyword>
<dbReference type="InterPro" id="IPR036259">
    <property type="entry name" value="MFS_trans_sf"/>
</dbReference>
<organism evidence="9 10">
    <name type="scientific">Viridothelium virens</name>
    <name type="common">Speckled blister lichen</name>
    <name type="synonym">Trypethelium virens</name>
    <dbReference type="NCBI Taxonomy" id="1048519"/>
    <lineage>
        <taxon>Eukaryota</taxon>
        <taxon>Fungi</taxon>
        <taxon>Dikarya</taxon>
        <taxon>Ascomycota</taxon>
        <taxon>Pezizomycotina</taxon>
        <taxon>Dothideomycetes</taxon>
        <taxon>Dothideomycetes incertae sedis</taxon>
        <taxon>Trypetheliales</taxon>
        <taxon>Trypetheliaceae</taxon>
        <taxon>Viridothelium</taxon>
    </lineage>
</organism>
<keyword evidence="4 7" id="KW-0812">Transmembrane</keyword>
<feature type="transmembrane region" description="Helical" evidence="7">
    <location>
        <begin position="227"/>
        <end position="249"/>
    </location>
</feature>
<dbReference type="PANTHER" id="PTHR48022:SF38">
    <property type="entry name" value="MAJOR FACILITATOR SUPERFAMILY (MFS) PROFILE DOMAIN-CONTAINING PROTEIN-RELATED"/>
    <property type="match status" value="1"/>
</dbReference>
<protein>
    <submittedName>
        <fullName evidence="9">MFS general substrate transporter</fullName>
    </submittedName>
</protein>
<name>A0A6A6HFV4_VIRVR</name>
<dbReference type="Pfam" id="PF00083">
    <property type="entry name" value="Sugar_tr"/>
    <property type="match status" value="1"/>
</dbReference>
<dbReference type="InterPro" id="IPR003663">
    <property type="entry name" value="Sugar/inositol_transpt"/>
</dbReference>
<reference evidence="9" key="1">
    <citation type="journal article" date="2020" name="Stud. Mycol.">
        <title>101 Dothideomycetes genomes: a test case for predicting lifestyles and emergence of pathogens.</title>
        <authorList>
            <person name="Haridas S."/>
            <person name="Albert R."/>
            <person name="Binder M."/>
            <person name="Bloem J."/>
            <person name="Labutti K."/>
            <person name="Salamov A."/>
            <person name="Andreopoulos B."/>
            <person name="Baker S."/>
            <person name="Barry K."/>
            <person name="Bills G."/>
            <person name="Bluhm B."/>
            <person name="Cannon C."/>
            <person name="Castanera R."/>
            <person name="Culley D."/>
            <person name="Daum C."/>
            <person name="Ezra D."/>
            <person name="Gonzalez J."/>
            <person name="Henrissat B."/>
            <person name="Kuo A."/>
            <person name="Liang C."/>
            <person name="Lipzen A."/>
            <person name="Lutzoni F."/>
            <person name="Magnuson J."/>
            <person name="Mondo S."/>
            <person name="Nolan M."/>
            <person name="Ohm R."/>
            <person name="Pangilinan J."/>
            <person name="Park H.-J."/>
            <person name="Ramirez L."/>
            <person name="Alfaro M."/>
            <person name="Sun H."/>
            <person name="Tritt A."/>
            <person name="Yoshinaga Y."/>
            <person name="Zwiers L.-H."/>
            <person name="Turgeon B."/>
            <person name="Goodwin S."/>
            <person name="Spatafora J."/>
            <person name="Crous P."/>
            <person name="Grigoriev I."/>
        </authorList>
    </citation>
    <scope>NUCLEOTIDE SEQUENCE</scope>
    <source>
        <strain evidence="9">Tuck. ex Michener</strain>
    </source>
</reference>
<dbReference type="GO" id="GO:0016020">
    <property type="term" value="C:membrane"/>
    <property type="evidence" value="ECO:0007669"/>
    <property type="project" value="UniProtKB-SubCell"/>
</dbReference>
<keyword evidence="5 7" id="KW-1133">Transmembrane helix</keyword>
<gene>
    <name evidence="9" type="ORF">EV356DRAFT_497258</name>
</gene>
<accession>A0A6A6HFV4</accession>
<feature type="transmembrane region" description="Helical" evidence="7">
    <location>
        <begin position="6"/>
        <end position="23"/>
    </location>
</feature>
<evidence type="ECO:0000256" key="5">
    <source>
        <dbReference type="ARBA" id="ARBA00022989"/>
    </source>
</evidence>
<dbReference type="GO" id="GO:0005351">
    <property type="term" value="F:carbohydrate:proton symporter activity"/>
    <property type="evidence" value="ECO:0007669"/>
    <property type="project" value="TreeGrafter"/>
</dbReference>
<dbReference type="PROSITE" id="PS00217">
    <property type="entry name" value="SUGAR_TRANSPORT_2"/>
    <property type="match status" value="1"/>
</dbReference>
<dbReference type="Proteomes" id="UP000800092">
    <property type="component" value="Unassembled WGS sequence"/>
</dbReference>
<dbReference type="Gene3D" id="1.20.1250.20">
    <property type="entry name" value="MFS general substrate transporter like domains"/>
    <property type="match status" value="1"/>
</dbReference>
<proteinExistence type="inferred from homology"/>
<dbReference type="AlphaFoldDB" id="A0A6A6HFV4"/>
<dbReference type="PROSITE" id="PS00216">
    <property type="entry name" value="SUGAR_TRANSPORT_1"/>
    <property type="match status" value="1"/>
</dbReference>
<evidence type="ECO:0000256" key="1">
    <source>
        <dbReference type="ARBA" id="ARBA00004141"/>
    </source>
</evidence>
<evidence type="ECO:0000256" key="6">
    <source>
        <dbReference type="ARBA" id="ARBA00023136"/>
    </source>
</evidence>
<evidence type="ECO:0000259" key="8">
    <source>
        <dbReference type="PROSITE" id="PS50850"/>
    </source>
</evidence>
<evidence type="ECO:0000256" key="4">
    <source>
        <dbReference type="ARBA" id="ARBA00022692"/>
    </source>
</evidence>
<dbReference type="InterPro" id="IPR005828">
    <property type="entry name" value="MFS_sugar_transport-like"/>
</dbReference>
<comment type="subcellular location">
    <subcellularLocation>
        <location evidence="1">Membrane</location>
        <topology evidence="1">Multi-pass membrane protein</topology>
    </subcellularLocation>
</comment>
<comment type="similarity">
    <text evidence="2">Belongs to the major facilitator superfamily. Sugar transporter (TC 2.A.1.1) family.</text>
</comment>
<keyword evidence="10" id="KW-1185">Reference proteome</keyword>
<dbReference type="PANTHER" id="PTHR48022">
    <property type="entry name" value="PLASTIDIC GLUCOSE TRANSPORTER 4"/>
    <property type="match status" value="1"/>
</dbReference>
<dbReference type="InterPro" id="IPR020846">
    <property type="entry name" value="MFS_dom"/>
</dbReference>
<feature type="transmembrane region" description="Helical" evidence="7">
    <location>
        <begin position="296"/>
        <end position="317"/>
    </location>
</feature>
<dbReference type="OrthoDB" id="6612291at2759"/>
<feature type="domain" description="Major facilitator superfamily (MFS) profile" evidence="8">
    <location>
        <begin position="1"/>
        <end position="318"/>
    </location>
</feature>
<dbReference type="EMBL" id="ML991782">
    <property type="protein sequence ID" value="KAF2236985.1"/>
    <property type="molecule type" value="Genomic_DNA"/>
</dbReference>
<sequence>MFIVSRFIAGFGIGMLITAIPMYQSEVSTPESRGFMTCMHGIMFAVGYSLSAWIGFACYFSSQKSSFGWRFPIAFQCAPALLLLAGSPILPFSPRWLLQQDRPEEAYAVLRRLHVSKEDPDGKEASREFYQMRKQLELDRRIKEKTGAFDVFMTPANRKRALCAFMLMFGFEFTGILVITNYGVLLYEQLGLSGYMPLLLSAIYVTITFPGNVFTALYVDKIGRRKIILVGLAGCIICNIFECALQANFLGNKKKSGLDAAVFFIFFFVVFWSSCLDATQYLYVSEIFPTHIRSQGSAVGLIGLYCGSIVVLVAGPIA</sequence>
<dbReference type="PROSITE" id="PS50850">
    <property type="entry name" value="MFS"/>
    <property type="match status" value="1"/>
</dbReference>
<dbReference type="InterPro" id="IPR005829">
    <property type="entry name" value="Sugar_transporter_CS"/>
</dbReference>
<evidence type="ECO:0000256" key="2">
    <source>
        <dbReference type="ARBA" id="ARBA00010992"/>
    </source>
</evidence>
<evidence type="ECO:0000256" key="3">
    <source>
        <dbReference type="ARBA" id="ARBA00022448"/>
    </source>
</evidence>
<keyword evidence="3" id="KW-0813">Transport</keyword>
<dbReference type="InterPro" id="IPR050360">
    <property type="entry name" value="MFS_Sugar_Transporters"/>
</dbReference>
<feature type="transmembrane region" description="Helical" evidence="7">
    <location>
        <begin position="261"/>
        <end position="284"/>
    </location>
</feature>
<feature type="transmembrane region" description="Helical" evidence="7">
    <location>
        <begin position="35"/>
        <end position="57"/>
    </location>
</feature>
<dbReference type="SUPFAM" id="SSF103473">
    <property type="entry name" value="MFS general substrate transporter"/>
    <property type="match status" value="1"/>
</dbReference>
<feature type="transmembrane region" description="Helical" evidence="7">
    <location>
        <begin position="162"/>
        <end position="183"/>
    </location>
</feature>
<evidence type="ECO:0000256" key="7">
    <source>
        <dbReference type="SAM" id="Phobius"/>
    </source>
</evidence>
<evidence type="ECO:0000313" key="10">
    <source>
        <dbReference type="Proteomes" id="UP000800092"/>
    </source>
</evidence>
<feature type="transmembrane region" description="Helical" evidence="7">
    <location>
        <begin position="195"/>
        <end position="215"/>
    </location>
</feature>
<dbReference type="PRINTS" id="PR00171">
    <property type="entry name" value="SUGRTRNSPORT"/>
</dbReference>
<evidence type="ECO:0000313" key="9">
    <source>
        <dbReference type="EMBL" id="KAF2236985.1"/>
    </source>
</evidence>